<keyword evidence="3" id="KW-1185">Reference proteome</keyword>
<dbReference type="AlphaFoldDB" id="A0A3M7SMN3"/>
<sequence length="131" mass="14598">MFKIPLYFFLCIAFLWFADPFEISVARLGRPERVLRVLGAVRKSLGLQVDVVAGGGRRMHHLVPVLHTKTCRVELTGLDQGAFAGAFGRFFVVGGQDFVDQVVGHSSAQLLVIETPRHCLLVLEFDFFPPN</sequence>
<comment type="caution">
    <text evidence="2">The sequence shown here is derived from an EMBL/GenBank/DDBJ whole genome shotgun (WGS) entry which is preliminary data.</text>
</comment>
<protein>
    <submittedName>
        <fullName evidence="2">Uncharacterized protein</fullName>
    </submittedName>
</protein>
<keyword evidence="1" id="KW-0732">Signal</keyword>
<dbReference type="EMBL" id="REGN01001107">
    <property type="protein sequence ID" value="RNA36999.1"/>
    <property type="molecule type" value="Genomic_DNA"/>
</dbReference>
<evidence type="ECO:0000313" key="3">
    <source>
        <dbReference type="Proteomes" id="UP000276133"/>
    </source>
</evidence>
<gene>
    <name evidence="2" type="ORF">BpHYR1_011936</name>
</gene>
<dbReference type="Proteomes" id="UP000276133">
    <property type="component" value="Unassembled WGS sequence"/>
</dbReference>
<accession>A0A3M7SMN3</accession>
<name>A0A3M7SMN3_BRAPC</name>
<proteinExistence type="predicted"/>
<evidence type="ECO:0000313" key="2">
    <source>
        <dbReference type="EMBL" id="RNA36999.1"/>
    </source>
</evidence>
<evidence type="ECO:0000256" key="1">
    <source>
        <dbReference type="SAM" id="SignalP"/>
    </source>
</evidence>
<feature type="signal peptide" evidence="1">
    <location>
        <begin position="1"/>
        <end position="20"/>
    </location>
</feature>
<organism evidence="2 3">
    <name type="scientific">Brachionus plicatilis</name>
    <name type="common">Marine rotifer</name>
    <name type="synonym">Brachionus muelleri</name>
    <dbReference type="NCBI Taxonomy" id="10195"/>
    <lineage>
        <taxon>Eukaryota</taxon>
        <taxon>Metazoa</taxon>
        <taxon>Spiralia</taxon>
        <taxon>Gnathifera</taxon>
        <taxon>Rotifera</taxon>
        <taxon>Eurotatoria</taxon>
        <taxon>Monogononta</taxon>
        <taxon>Pseudotrocha</taxon>
        <taxon>Ploima</taxon>
        <taxon>Brachionidae</taxon>
        <taxon>Brachionus</taxon>
    </lineage>
</organism>
<feature type="chain" id="PRO_5017991132" evidence="1">
    <location>
        <begin position="21"/>
        <end position="131"/>
    </location>
</feature>
<reference evidence="2 3" key="1">
    <citation type="journal article" date="2018" name="Sci. Rep.">
        <title>Genomic signatures of local adaptation to the degree of environmental predictability in rotifers.</title>
        <authorList>
            <person name="Franch-Gras L."/>
            <person name="Hahn C."/>
            <person name="Garcia-Roger E.M."/>
            <person name="Carmona M.J."/>
            <person name="Serra M."/>
            <person name="Gomez A."/>
        </authorList>
    </citation>
    <scope>NUCLEOTIDE SEQUENCE [LARGE SCALE GENOMIC DNA]</scope>
    <source>
        <strain evidence="2">HYR1</strain>
    </source>
</reference>